<dbReference type="PANTHER" id="PTHR30329">
    <property type="entry name" value="STATOR ELEMENT OF FLAGELLAR MOTOR COMPLEX"/>
    <property type="match status" value="1"/>
</dbReference>
<evidence type="ECO:0000313" key="11">
    <source>
        <dbReference type="EMBL" id="ACA60291.1"/>
    </source>
</evidence>
<dbReference type="GO" id="GO:0005886">
    <property type="term" value="C:plasma membrane"/>
    <property type="evidence" value="ECO:0007669"/>
    <property type="project" value="UniProtKB-SubCell"/>
</dbReference>
<dbReference type="RefSeq" id="WP_012302870.1">
    <property type="nucleotide sequence ID" value="NC_010424.1"/>
</dbReference>
<protein>
    <submittedName>
        <fullName evidence="11">OmpA/MotB domain protein</fullName>
    </submittedName>
</protein>
<reference evidence="12" key="1">
    <citation type="submission" date="2007-10" db="EMBL/GenBank/DDBJ databases">
        <title>Complete sequence of chromosome of Desulforudis audaxviator MP104C.</title>
        <authorList>
            <person name="Copeland A."/>
            <person name="Lucas S."/>
            <person name="Lapidus A."/>
            <person name="Barry K."/>
            <person name="Glavina del Rio T."/>
            <person name="Dalin E."/>
            <person name="Tice H."/>
            <person name="Bruce D."/>
            <person name="Pitluck S."/>
            <person name="Lowry S.R."/>
            <person name="Larimer F."/>
            <person name="Land M.L."/>
            <person name="Hauser L."/>
            <person name="Kyrpides N."/>
            <person name="Ivanova N.N."/>
            <person name="Richardson P."/>
        </authorList>
    </citation>
    <scope>NUCLEOTIDE SEQUENCE [LARGE SCALE GENOMIC DNA]</scope>
    <source>
        <strain evidence="12">MP104C</strain>
    </source>
</reference>
<keyword evidence="6 7" id="KW-0472">Membrane</keyword>
<dbReference type="InterPro" id="IPR006665">
    <property type="entry name" value="OmpA-like"/>
</dbReference>
<dbReference type="PROSITE" id="PS51123">
    <property type="entry name" value="OMPA_2"/>
    <property type="match status" value="1"/>
</dbReference>
<dbReference type="HOGENOM" id="CLU_016890_0_0_9"/>
<dbReference type="InterPro" id="IPR050330">
    <property type="entry name" value="Bact_OuterMem_StrucFunc"/>
</dbReference>
<comment type="similarity">
    <text evidence="2">Belongs to the MotB family.</text>
</comment>
<feature type="domain" description="OmpA-like" evidence="10">
    <location>
        <begin position="127"/>
        <end position="248"/>
    </location>
</feature>
<sequence length="257" mass="28491">MKRPGKHGGGGGHGGGRERWVLPYADFVTVLLCFFIVLYSLSTIDAHKFAALARSLHHALGGQGSVLIEAPDASLGPDERFPMELDKGFVKSSDTAFLAQMAPVQKQVQELMEEAGLTAHIEMTTEERGLVISIQDTVLFATGSADLTPTAREIMDKLGLILLQTPNYIRIEGHTDNVPINTPRFPSNWELSAARSTSVVRYLIARHNFPPERLSATGYGEYRPRDTNDTAQGRQRNRRVDFVVLSSIYEKTEPQRQ</sequence>
<keyword evidence="4 9" id="KW-0812">Transmembrane</keyword>
<dbReference type="CDD" id="cd07185">
    <property type="entry name" value="OmpA_C-like"/>
    <property type="match status" value="1"/>
</dbReference>
<reference evidence="11 12" key="2">
    <citation type="journal article" date="2008" name="Science">
        <title>Environmental genomics reveals a single-species ecosystem deep within Earth.</title>
        <authorList>
            <person name="Chivian D."/>
            <person name="Brodie E.L."/>
            <person name="Alm E.J."/>
            <person name="Culley D.E."/>
            <person name="Dehal P.S."/>
            <person name="Desantis T.Z."/>
            <person name="Gihring T.M."/>
            <person name="Lapidus A."/>
            <person name="Lin L.H."/>
            <person name="Lowry S.R."/>
            <person name="Moser D.P."/>
            <person name="Richardson P.M."/>
            <person name="Southam G."/>
            <person name="Wanger G."/>
            <person name="Pratt L.M."/>
            <person name="Andersen G.L."/>
            <person name="Hazen T.C."/>
            <person name="Brockman F.J."/>
            <person name="Arkin A.P."/>
            <person name="Onstott T.C."/>
        </authorList>
    </citation>
    <scope>NUCLEOTIDE SEQUENCE [LARGE SCALE GENOMIC DNA]</scope>
    <source>
        <strain evidence="11 12">MP104C</strain>
    </source>
</reference>
<dbReference type="PANTHER" id="PTHR30329:SF21">
    <property type="entry name" value="LIPOPROTEIN YIAD-RELATED"/>
    <property type="match status" value="1"/>
</dbReference>
<evidence type="ECO:0000256" key="9">
    <source>
        <dbReference type="SAM" id="Phobius"/>
    </source>
</evidence>
<dbReference type="Pfam" id="PF00691">
    <property type="entry name" value="OmpA"/>
    <property type="match status" value="1"/>
</dbReference>
<dbReference type="STRING" id="477974.Daud_1795"/>
<organism evidence="11 12">
    <name type="scientific">Desulforudis audaxviator (strain MP104C)</name>
    <dbReference type="NCBI Taxonomy" id="477974"/>
    <lineage>
        <taxon>Bacteria</taxon>
        <taxon>Bacillati</taxon>
        <taxon>Bacillota</taxon>
        <taxon>Clostridia</taxon>
        <taxon>Thermoanaerobacterales</taxon>
        <taxon>Candidatus Desulforudaceae</taxon>
        <taxon>Candidatus Desulforudis</taxon>
    </lineage>
</organism>
<evidence type="ECO:0000256" key="8">
    <source>
        <dbReference type="SAM" id="MobiDB-lite"/>
    </source>
</evidence>
<dbReference type="SUPFAM" id="SSF103088">
    <property type="entry name" value="OmpA-like"/>
    <property type="match status" value="1"/>
</dbReference>
<evidence type="ECO:0000256" key="3">
    <source>
        <dbReference type="ARBA" id="ARBA00022475"/>
    </source>
</evidence>
<gene>
    <name evidence="11" type="ordered locus">Daud_1795</name>
</gene>
<accession>B1I5I3</accession>
<dbReference type="Proteomes" id="UP000008544">
    <property type="component" value="Chromosome"/>
</dbReference>
<evidence type="ECO:0000256" key="7">
    <source>
        <dbReference type="PROSITE-ProRule" id="PRU00473"/>
    </source>
</evidence>
<dbReference type="EMBL" id="CP000860">
    <property type="protein sequence ID" value="ACA60291.1"/>
    <property type="molecule type" value="Genomic_DNA"/>
</dbReference>
<dbReference type="InterPro" id="IPR036737">
    <property type="entry name" value="OmpA-like_sf"/>
</dbReference>
<evidence type="ECO:0000256" key="4">
    <source>
        <dbReference type="ARBA" id="ARBA00022692"/>
    </source>
</evidence>
<comment type="subcellular location">
    <subcellularLocation>
        <location evidence="1">Cell membrane</location>
        <topology evidence="1">Single-pass membrane protein</topology>
    </subcellularLocation>
</comment>
<dbReference type="InterPro" id="IPR025713">
    <property type="entry name" value="MotB-like_N_dom"/>
</dbReference>
<evidence type="ECO:0000256" key="1">
    <source>
        <dbReference type="ARBA" id="ARBA00004162"/>
    </source>
</evidence>
<dbReference type="Gene3D" id="3.30.1330.60">
    <property type="entry name" value="OmpA-like domain"/>
    <property type="match status" value="1"/>
</dbReference>
<evidence type="ECO:0000313" key="12">
    <source>
        <dbReference type="Proteomes" id="UP000008544"/>
    </source>
</evidence>
<feature type="transmembrane region" description="Helical" evidence="9">
    <location>
        <begin position="21"/>
        <end position="41"/>
    </location>
</feature>
<keyword evidence="3" id="KW-1003">Cell membrane</keyword>
<dbReference type="Pfam" id="PF13677">
    <property type="entry name" value="MotB_plug"/>
    <property type="match status" value="1"/>
</dbReference>
<dbReference type="KEGG" id="dau:Daud_1795"/>
<dbReference type="eggNOG" id="COG1360">
    <property type="taxonomic scope" value="Bacteria"/>
</dbReference>
<feature type="region of interest" description="Disordered" evidence="8">
    <location>
        <begin position="215"/>
        <end position="236"/>
    </location>
</feature>
<dbReference type="AlphaFoldDB" id="B1I5I3"/>
<evidence type="ECO:0000256" key="6">
    <source>
        <dbReference type="ARBA" id="ARBA00023136"/>
    </source>
</evidence>
<proteinExistence type="inferred from homology"/>
<keyword evidence="5 9" id="KW-1133">Transmembrane helix</keyword>
<name>B1I5I3_DESAP</name>
<evidence type="ECO:0000259" key="10">
    <source>
        <dbReference type="PROSITE" id="PS51123"/>
    </source>
</evidence>
<dbReference type="OrthoDB" id="9815217at2"/>
<keyword evidence="12" id="KW-1185">Reference proteome</keyword>
<evidence type="ECO:0000256" key="5">
    <source>
        <dbReference type="ARBA" id="ARBA00022989"/>
    </source>
</evidence>
<evidence type="ECO:0000256" key="2">
    <source>
        <dbReference type="ARBA" id="ARBA00008914"/>
    </source>
</evidence>